<dbReference type="OrthoDB" id="7064118at2"/>
<sequence>MIAILTADIVSSTKTQNNALWSSCIEEVMQLPFFEEARWEIFRGDSFQVELNDPSKSLFLAVLLRIYINAQKELFDLKIDVRISIGIGKAGYEGDNVMSSDGHAYKLSGRNFDKLQATNRLLNIATAWDYDLIGFQESIQLIEHLISSWSFGSFTVAKHYLLGVTKQKELAEIVGISQPAIHKRIQKDNMEGLVNYLNWFSQKILFLTN</sequence>
<dbReference type="AlphaFoldDB" id="A0A1S1YSN6"/>
<proteinExistence type="predicted"/>
<dbReference type="STRING" id="915059.NH26_20765"/>
<organism evidence="1 2">
    <name type="scientific">Flammeovirga pacifica</name>
    <dbReference type="NCBI Taxonomy" id="915059"/>
    <lineage>
        <taxon>Bacteria</taxon>
        <taxon>Pseudomonadati</taxon>
        <taxon>Bacteroidota</taxon>
        <taxon>Cytophagia</taxon>
        <taxon>Cytophagales</taxon>
        <taxon>Flammeovirgaceae</taxon>
        <taxon>Flammeovirga</taxon>
    </lineage>
</organism>
<protein>
    <submittedName>
        <fullName evidence="1">Uncharacterized protein</fullName>
    </submittedName>
</protein>
<gene>
    <name evidence="1" type="ORF">NH26_20765</name>
</gene>
<keyword evidence="2" id="KW-1185">Reference proteome</keyword>
<evidence type="ECO:0000313" key="1">
    <source>
        <dbReference type="EMBL" id="OHX64044.1"/>
    </source>
</evidence>
<accession>A0A1S1YSN6</accession>
<name>A0A1S1YSN6_FLAPC</name>
<dbReference type="RefSeq" id="WP_044218233.1">
    <property type="nucleotide sequence ID" value="NZ_JRYR02000002.1"/>
</dbReference>
<evidence type="ECO:0000313" key="2">
    <source>
        <dbReference type="Proteomes" id="UP000179797"/>
    </source>
</evidence>
<comment type="caution">
    <text evidence="1">The sequence shown here is derived from an EMBL/GenBank/DDBJ whole genome shotgun (WGS) entry which is preliminary data.</text>
</comment>
<dbReference type="Proteomes" id="UP000179797">
    <property type="component" value="Unassembled WGS sequence"/>
</dbReference>
<reference evidence="1 2" key="1">
    <citation type="journal article" date="2012" name="Int. J. Syst. Evol. Microbiol.">
        <title>Flammeovirga pacifica sp. nov., isolated from deep-sea sediment.</title>
        <authorList>
            <person name="Xu H."/>
            <person name="Fu Y."/>
            <person name="Yang N."/>
            <person name="Ding Z."/>
            <person name="Lai Q."/>
            <person name="Zeng R."/>
        </authorList>
    </citation>
    <scope>NUCLEOTIDE SEQUENCE [LARGE SCALE GENOMIC DNA]</scope>
    <source>
        <strain evidence="2">DSM 24597 / LMG 26175 / WPAGA1</strain>
    </source>
</reference>
<dbReference type="EMBL" id="JRYR02000002">
    <property type="protein sequence ID" value="OHX64044.1"/>
    <property type="molecule type" value="Genomic_DNA"/>
</dbReference>